<accession>A0A1S6U637</accession>
<protein>
    <submittedName>
        <fullName evidence="1">Uncharacterized protein</fullName>
    </submittedName>
</protein>
<evidence type="ECO:0000313" key="1">
    <source>
        <dbReference type="EMBL" id="AQW87152.1"/>
    </source>
</evidence>
<dbReference type="AlphaFoldDB" id="A0A1S6U637"/>
<sequence length="125" mass="15408">MIKINSISSFLIKFLKDYYPYKKNISFKIEEINRHFLIIDFYFNESYVKNDFSNYITFTHYFILDDSYLVFHFFIFKKAKIQSSFLQNFIINLKNDFIFSFNLRDYVFNYDENLTKYKGVIYANK</sequence>
<name>A0A1S6U637_9BACT</name>
<evidence type="ECO:0000313" key="2">
    <source>
        <dbReference type="Proteomes" id="UP000190868"/>
    </source>
</evidence>
<dbReference type="EMBL" id="CP017258">
    <property type="protein sequence ID" value="AQW87152.1"/>
    <property type="molecule type" value="Genomic_DNA"/>
</dbReference>
<proteinExistence type="predicted"/>
<dbReference type="Proteomes" id="UP000190868">
    <property type="component" value="Chromosome"/>
</dbReference>
<dbReference type="KEGG" id="cpin:CPIN18020_0289"/>
<gene>
    <name evidence="1" type="ORF">CPIN18021_0305</name>
</gene>
<reference evidence="2" key="1">
    <citation type="submission" date="2016-09" db="EMBL/GenBank/DDBJ databases">
        <title>Comparative genomics of the Campylobacter concisus group.</title>
        <authorList>
            <person name="Miller W.G."/>
            <person name="Yee E."/>
            <person name="Chapman M.H."/>
            <person name="Huynh S."/>
            <person name="Bono J.L."/>
            <person name="On S.L.W."/>
            <person name="StLeger J."/>
            <person name="Foster G."/>
            <person name="Parker C.T."/>
        </authorList>
    </citation>
    <scope>NUCLEOTIDE SEQUENCE [LARGE SCALE GENOMIC DNA]</scope>
    <source>
        <strain evidence="2">RM18021</strain>
    </source>
</reference>
<keyword evidence="2" id="KW-1185">Reference proteome</keyword>
<organism evidence="1 2">
    <name type="scientific">Campylobacter pinnipediorum subsp. caledonicus</name>
    <dbReference type="NCBI Taxonomy" id="1874362"/>
    <lineage>
        <taxon>Bacteria</taxon>
        <taxon>Pseudomonadati</taxon>
        <taxon>Campylobacterota</taxon>
        <taxon>Epsilonproteobacteria</taxon>
        <taxon>Campylobacterales</taxon>
        <taxon>Campylobacteraceae</taxon>
        <taxon>Campylobacter</taxon>
    </lineage>
</organism>